<dbReference type="PROSITE" id="PS50011">
    <property type="entry name" value="PROTEIN_KINASE_DOM"/>
    <property type="match status" value="1"/>
</dbReference>
<dbReference type="InterPro" id="IPR011009">
    <property type="entry name" value="Kinase-like_dom_sf"/>
</dbReference>
<comment type="caution">
    <text evidence="2">The sequence shown here is derived from an EMBL/GenBank/DDBJ whole genome shotgun (WGS) entry which is preliminary data.</text>
</comment>
<evidence type="ECO:0000313" key="2">
    <source>
        <dbReference type="EMBL" id="KAK8892840.1"/>
    </source>
</evidence>
<gene>
    <name evidence="2" type="ORF">M9Y10_030091</name>
</gene>
<dbReference type="Gene3D" id="1.10.510.10">
    <property type="entry name" value="Transferase(Phosphotransferase) domain 1"/>
    <property type="match status" value="1"/>
</dbReference>
<dbReference type="EMBL" id="JAPFFF010000004">
    <property type="protein sequence ID" value="KAK8892840.1"/>
    <property type="molecule type" value="Genomic_DNA"/>
</dbReference>
<dbReference type="SUPFAM" id="SSF56112">
    <property type="entry name" value="Protein kinase-like (PK-like)"/>
    <property type="match status" value="1"/>
</dbReference>
<dbReference type="InterPro" id="IPR000719">
    <property type="entry name" value="Prot_kinase_dom"/>
</dbReference>
<evidence type="ECO:0000259" key="1">
    <source>
        <dbReference type="PROSITE" id="PS50011"/>
    </source>
</evidence>
<proteinExistence type="predicted"/>
<feature type="domain" description="Protein kinase" evidence="1">
    <location>
        <begin position="1"/>
        <end position="157"/>
    </location>
</feature>
<sequence>MKQMHSQNVTHNNLTYNNICLDDNLEPRICNFCSSHFIFSNDYFKIKDCGFRQDFIIPVHIPEDAFKDDIYYFATLILTFFDPYFKRTTGIIFKDYYIDPKFNEKLEQNIDSLGKPKNVPDCYWDLIKRLFKYTDPISFVDVTEILKDDKFAFHLFGE</sequence>
<evidence type="ECO:0000313" key="3">
    <source>
        <dbReference type="Proteomes" id="UP001470230"/>
    </source>
</evidence>
<accession>A0ABR2KP03</accession>
<protein>
    <recommendedName>
        <fullName evidence="1">Protein kinase domain-containing protein</fullName>
    </recommendedName>
</protein>
<name>A0ABR2KP03_9EUKA</name>
<dbReference type="Proteomes" id="UP001470230">
    <property type="component" value="Unassembled WGS sequence"/>
</dbReference>
<reference evidence="2 3" key="1">
    <citation type="submission" date="2024-04" db="EMBL/GenBank/DDBJ databases">
        <title>Tritrichomonas musculus Genome.</title>
        <authorList>
            <person name="Alves-Ferreira E."/>
            <person name="Grigg M."/>
            <person name="Lorenzi H."/>
            <person name="Galac M."/>
        </authorList>
    </citation>
    <scope>NUCLEOTIDE SEQUENCE [LARGE SCALE GENOMIC DNA]</scope>
    <source>
        <strain evidence="2 3">EAF2021</strain>
    </source>
</reference>
<keyword evidence="3" id="KW-1185">Reference proteome</keyword>
<organism evidence="2 3">
    <name type="scientific">Tritrichomonas musculus</name>
    <dbReference type="NCBI Taxonomy" id="1915356"/>
    <lineage>
        <taxon>Eukaryota</taxon>
        <taxon>Metamonada</taxon>
        <taxon>Parabasalia</taxon>
        <taxon>Tritrichomonadida</taxon>
        <taxon>Tritrichomonadidae</taxon>
        <taxon>Tritrichomonas</taxon>
    </lineage>
</organism>